<dbReference type="SUPFAM" id="SSF118352">
    <property type="entry name" value="HSP33 redox switch-like"/>
    <property type="match status" value="1"/>
</dbReference>
<proteinExistence type="inferred from homology"/>
<dbReference type="AlphaFoldDB" id="A0AAU8GZ24"/>
<accession>A0AAU8GZ24</accession>
<evidence type="ECO:0000256" key="6">
    <source>
        <dbReference type="HAMAP-Rule" id="MF_00117"/>
    </source>
</evidence>
<dbReference type="RefSeq" id="WP_353684165.1">
    <property type="nucleotide sequence ID" value="NZ_CP144373.1"/>
</dbReference>
<keyword evidence="4 6" id="KW-0143">Chaperone</keyword>
<dbReference type="Pfam" id="PF01430">
    <property type="entry name" value="HSP33"/>
    <property type="match status" value="1"/>
</dbReference>
<comment type="PTM">
    <text evidence="6">Under oxidizing conditions two disulfide bonds are formed involving the reactive cysteines. Under reducing conditions zinc is bound to the reactive cysteines and the protein is inactive.</text>
</comment>
<dbReference type="NCBIfam" id="NF001033">
    <property type="entry name" value="PRK00114.1"/>
    <property type="match status" value="1"/>
</dbReference>
<dbReference type="InterPro" id="IPR000397">
    <property type="entry name" value="Heat_shock_Hsp33"/>
</dbReference>
<sequence>MDEVLKGLIKDEHVLVVATICTETVEYARKIHDTWPTATAAMGRVIAGSLLLASTLKDRQKVMIQIKGDGPLKEVVAEADFLYRVRAYVKRPHIYMGLKNEKIDVGRAIGKGFLNVIRDLGLREYYQSSVALQTGEIARDLAYYLNVSEQIPSAVSLGVYVEPDNSVKAAGGFMIQTMPETRAEIIDFLERKLYQTPSASSMILQGMDCLRILEEAVGLPIEVLHRGSVAYFCPCTKDRVISAIITLGREEIQKMIDEGETVEVECYFCKKKYKVTVEELQSLLMEI</sequence>
<dbReference type="GO" id="GO:0005737">
    <property type="term" value="C:cytoplasm"/>
    <property type="evidence" value="ECO:0007669"/>
    <property type="project" value="UniProtKB-SubCell"/>
</dbReference>
<dbReference type="InterPro" id="IPR016154">
    <property type="entry name" value="Heat_shock_Hsp33_C"/>
</dbReference>
<feature type="disulfide bond" description="Redox-active" evidence="6">
    <location>
        <begin position="233"/>
        <end position="235"/>
    </location>
</feature>
<evidence type="ECO:0000256" key="4">
    <source>
        <dbReference type="ARBA" id="ARBA00023186"/>
    </source>
</evidence>
<evidence type="ECO:0000256" key="3">
    <source>
        <dbReference type="ARBA" id="ARBA00023157"/>
    </source>
</evidence>
<dbReference type="CDD" id="cd00498">
    <property type="entry name" value="Hsp33"/>
    <property type="match status" value="1"/>
</dbReference>
<comment type="function">
    <text evidence="6">Redox regulated molecular chaperone. Protects both thermally unfolding and oxidatively damaged proteins from irreversible aggregation. Plays an important role in the bacterial defense system toward oxidative stress.</text>
</comment>
<dbReference type="InterPro" id="IPR016153">
    <property type="entry name" value="Heat_shock_Hsp33_N"/>
</dbReference>
<evidence type="ECO:0000256" key="1">
    <source>
        <dbReference type="ARBA" id="ARBA00022490"/>
    </source>
</evidence>
<dbReference type="EMBL" id="CP144373">
    <property type="protein sequence ID" value="XCH46637.1"/>
    <property type="molecule type" value="Genomic_DNA"/>
</dbReference>
<dbReference type="GO" id="GO:0042026">
    <property type="term" value="P:protein refolding"/>
    <property type="evidence" value="ECO:0007669"/>
    <property type="project" value="TreeGrafter"/>
</dbReference>
<feature type="disulfide bond" description="Redox-active" evidence="6">
    <location>
        <begin position="266"/>
        <end position="269"/>
    </location>
</feature>
<keyword evidence="2 6" id="KW-0862">Zinc</keyword>
<dbReference type="GO" id="GO:0044183">
    <property type="term" value="F:protein folding chaperone"/>
    <property type="evidence" value="ECO:0007669"/>
    <property type="project" value="TreeGrafter"/>
</dbReference>
<keyword evidence="3 6" id="KW-1015">Disulfide bond</keyword>
<name>A0AAU8GZ24_9BACT</name>
<dbReference type="HAMAP" id="MF_00117">
    <property type="entry name" value="HslO"/>
    <property type="match status" value="1"/>
</dbReference>
<comment type="subcellular location">
    <subcellularLocation>
        <location evidence="6">Cytoplasm</location>
    </subcellularLocation>
</comment>
<reference evidence="7" key="1">
    <citation type="submission" date="2024-01" db="EMBL/GenBank/DDBJ databases">
        <title>The first autotrophic representatives of the genus Thermodesulfovibrio.</title>
        <authorList>
            <person name="Maltseva A.I."/>
            <person name="Elcheninov A.G."/>
            <person name="Kublanov I.V."/>
            <person name="Lebedinsky A.V."/>
            <person name="Frolov E.N."/>
        </authorList>
    </citation>
    <scope>NUCLEOTIDE SEQUENCE</scope>
    <source>
        <strain evidence="7">3907-1M</strain>
    </source>
</reference>
<keyword evidence="1 6" id="KW-0963">Cytoplasm</keyword>
<gene>
    <name evidence="6 7" type="primary">hslO</name>
    <name evidence="7" type="ORF">V4D30_09850</name>
</gene>
<evidence type="ECO:0000313" key="7">
    <source>
        <dbReference type="EMBL" id="XCH46637.1"/>
    </source>
</evidence>
<dbReference type="PIRSF" id="PIRSF005261">
    <property type="entry name" value="Heat_shock_Hsp33"/>
    <property type="match status" value="1"/>
</dbReference>
<evidence type="ECO:0000256" key="5">
    <source>
        <dbReference type="ARBA" id="ARBA00023284"/>
    </source>
</evidence>
<dbReference type="SUPFAM" id="SSF64397">
    <property type="entry name" value="Hsp33 domain"/>
    <property type="match status" value="1"/>
</dbReference>
<keyword evidence="5 6" id="KW-0676">Redox-active center</keyword>
<dbReference type="PANTHER" id="PTHR30111">
    <property type="entry name" value="33 KDA CHAPERONIN"/>
    <property type="match status" value="1"/>
</dbReference>
<evidence type="ECO:0000256" key="2">
    <source>
        <dbReference type="ARBA" id="ARBA00022833"/>
    </source>
</evidence>
<organism evidence="7">
    <name type="scientific">Thermodesulfovibrio autotrophicus</name>
    <dbReference type="NCBI Taxonomy" id="3118333"/>
    <lineage>
        <taxon>Bacteria</taxon>
        <taxon>Pseudomonadati</taxon>
        <taxon>Nitrospirota</taxon>
        <taxon>Thermodesulfovibrionia</taxon>
        <taxon>Thermodesulfovibrionales</taxon>
        <taxon>Thermodesulfovibrionaceae</taxon>
        <taxon>Thermodesulfovibrio</taxon>
    </lineage>
</organism>
<dbReference type="Gene3D" id="3.55.30.10">
    <property type="entry name" value="Hsp33 domain"/>
    <property type="match status" value="1"/>
</dbReference>
<dbReference type="KEGG" id="taut:V4D30_09850"/>
<dbReference type="PANTHER" id="PTHR30111:SF1">
    <property type="entry name" value="33 KDA CHAPERONIN"/>
    <property type="match status" value="1"/>
</dbReference>
<dbReference type="GO" id="GO:0051082">
    <property type="term" value="F:unfolded protein binding"/>
    <property type="evidence" value="ECO:0007669"/>
    <property type="project" value="UniProtKB-UniRule"/>
</dbReference>
<comment type="similarity">
    <text evidence="6">Belongs to the HSP33 family.</text>
</comment>
<dbReference type="Gene3D" id="3.90.1280.10">
    <property type="entry name" value="HSP33 redox switch-like"/>
    <property type="match status" value="1"/>
</dbReference>
<protein>
    <recommendedName>
        <fullName evidence="6">33 kDa chaperonin</fullName>
    </recommendedName>
    <alternativeName>
        <fullName evidence="6">Heat shock protein 33 homolog</fullName>
        <shortName evidence="6">HSP33</shortName>
    </alternativeName>
</protein>